<proteinExistence type="predicted"/>
<dbReference type="EMBL" id="MVHV01000023">
    <property type="protein sequence ID" value="ORA79235.1"/>
    <property type="molecule type" value="Genomic_DNA"/>
</dbReference>
<evidence type="ECO:0000313" key="3">
    <source>
        <dbReference type="Proteomes" id="UP000243140"/>
    </source>
</evidence>
<comment type="caution">
    <text evidence="2">The sequence shown here is derived from an EMBL/GenBank/DDBJ whole genome shotgun (WGS) entry which is preliminary data.</text>
</comment>
<accession>A0ABX3SMF4</accession>
<feature type="chain" id="PRO_5045264830" description="PE-PGRS family protein" evidence="1">
    <location>
        <begin position="31"/>
        <end position="419"/>
    </location>
</feature>
<evidence type="ECO:0000313" key="2">
    <source>
        <dbReference type="EMBL" id="ORA79235.1"/>
    </source>
</evidence>
<feature type="signal peptide" evidence="1">
    <location>
        <begin position="1"/>
        <end position="30"/>
    </location>
</feature>
<reference evidence="2 3" key="1">
    <citation type="submission" date="2017-02" db="EMBL/GenBank/DDBJ databases">
        <title>The new phylogeny of genus Mycobacterium.</title>
        <authorList>
            <person name="Tortoli E."/>
            <person name="Trovato A."/>
            <person name="Cirillo D.M."/>
        </authorList>
    </citation>
    <scope>NUCLEOTIDE SEQUENCE [LARGE SCALE GENOMIC DNA]</scope>
    <source>
        <strain evidence="2 3">IP1130001</strain>
    </source>
</reference>
<name>A0ABX3SMF4_MYCMA</name>
<evidence type="ECO:0000256" key="1">
    <source>
        <dbReference type="SAM" id="SignalP"/>
    </source>
</evidence>
<gene>
    <name evidence="2" type="ORF">BST29_19285</name>
</gene>
<protein>
    <recommendedName>
        <fullName evidence="4">PE-PGRS family protein</fullName>
    </recommendedName>
</protein>
<sequence>MQQRIAFRPLMAAGAAALGASIIALTPAVSNDVAEGIQQHMVNVEHRAVALADTVVNPIQSWMDLIQTTQTNLQTVTQEFLSLPFPAAQQLAANWLQFGNLYVSTTQIGANDAINYFTGPSTYDFLPLLYSGSNDLIAGNVAGWMSSMIAAFYTEPLFDIGYPMEATLDIPKDMATNFGYAVNTLLSTGVTDFGLYVVGAPGYVAGTFGSSLQLAINSASSGDLAGAVLNLLNVPPVTLNGFINGLNGGANPLYGLINRPYAGLYTEYSSVANALAKAIVAPNSQNIVNGGSLSAGAQQFVSQFLNGWPSPQLAINQLINTLEGLFGGSNAAGAAAALSGGSVVAGLSGGLPGLSADVLKTLDPAMVTGIAGSLGPSLGTHIAGALGTTAASLPVDLSRIATTLSVDLSTLALHILSAL</sequence>
<dbReference type="RefSeq" id="WP_083011570.1">
    <property type="nucleotide sequence ID" value="NZ_CP060015.1"/>
</dbReference>
<evidence type="ECO:0008006" key="4">
    <source>
        <dbReference type="Google" id="ProtNLM"/>
    </source>
</evidence>
<organism evidence="2 3">
    <name type="scientific">Mycobacterium malmoense</name>
    <dbReference type="NCBI Taxonomy" id="1780"/>
    <lineage>
        <taxon>Bacteria</taxon>
        <taxon>Bacillati</taxon>
        <taxon>Actinomycetota</taxon>
        <taxon>Actinomycetes</taxon>
        <taxon>Mycobacteriales</taxon>
        <taxon>Mycobacteriaceae</taxon>
        <taxon>Mycobacterium</taxon>
    </lineage>
</organism>
<dbReference type="Proteomes" id="UP000243140">
    <property type="component" value="Unassembled WGS sequence"/>
</dbReference>
<keyword evidence="1" id="KW-0732">Signal</keyword>
<keyword evidence="3" id="KW-1185">Reference proteome</keyword>